<name>A0A0K8PWU8_STRAJ</name>
<sequence>MGCIPTAVTGGCLREPDTELLLPGCAFARRINSLLTAADRPSIWDSRPAGHAPGPCTSPDAGGVGREHPADDDPHGGPGRPRSCGGAGRAGGRALGGRVGCGF</sequence>
<gene>
    <name evidence="2" type="ORF">SAZU_7252</name>
</gene>
<evidence type="ECO:0000313" key="2">
    <source>
        <dbReference type="EMBL" id="GAP52377.1"/>
    </source>
</evidence>
<dbReference type="AlphaFoldDB" id="A0A0K8PWU8"/>
<evidence type="ECO:0000256" key="1">
    <source>
        <dbReference type="SAM" id="MobiDB-lite"/>
    </source>
</evidence>
<feature type="compositionally biased region" description="Gly residues" evidence="1">
    <location>
        <begin position="85"/>
        <end position="103"/>
    </location>
</feature>
<accession>A0A0K8PWU8</accession>
<protein>
    <submittedName>
        <fullName evidence="2">Uncharacterized protein</fullName>
    </submittedName>
</protein>
<keyword evidence="3" id="KW-1185">Reference proteome</keyword>
<dbReference type="Proteomes" id="UP000053859">
    <property type="component" value="Unassembled WGS sequence"/>
</dbReference>
<dbReference type="PATRIC" id="fig|146537.3.peg.7629"/>
<organism evidence="2 3">
    <name type="scientific">Streptomyces azureus</name>
    <dbReference type="NCBI Taxonomy" id="146537"/>
    <lineage>
        <taxon>Bacteria</taxon>
        <taxon>Bacillati</taxon>
        <taxon>Actinomycetota</taxon>
        <taxon>Actinomycetes</taxon>
        <taxon>Kitasatosporales</taxon>
        <taxon>Streptomycetaceae</taxon>
        <taxon>Streptomyces</taxon>
    </lineage>
</organism>
<feature type="region of interest" description="Disordered" evidence="1">
    <location>
        <begin position="43"/>
        <end position="103"/>
    </location>
</feature>
<proteinExistence type="predicted"/>
<feature type="compositionally biased region" description="Basic and acidic residues" evidence="1">
    <location>
        <begin position="65"/>
        <end position="75"/>
    </location>
</feature>
<reference evidence="2" key="1">
    <citation type="journal article" date="2015" name="Genome Announc.">
        <title>Draft Genome Sequence of Thiostrepton-Producing Streptomyces azureus ATCC 14921.</title>
        <authorList>
            <person name="Sakihara K."/>
            <person name="Maeda J."/>
            <person name="Tashiro K."/>
            <person name="Fujino Y."/>
            <person name="Kuhara S."/>
            <person name="Ohshima T."/>
            <person name="Ogata S."/>
            <person name="Doi K."/>
        </authorList>
    </citation>
    <scope>NUCLEOTIDE SEQUENCE [LARGE SCALE GENOMIC DNA]</scope>
    <source>
        <strain evidence="2">ATCC14921</strain>
    </source>
</reference>
<evidence type="ECO:0000313" key="3">
    <source>
        <dbReference type="Proteomes" id="UP000053859"/>
    </source>
</evidence>
<dbReference type="EMBL" id="DF968425">
    <property type="protein sequence ID" value="GAP52377.1"/>
    <property type="molecule type" value="Genomic_DNA"/>
</dbReference>